<dbReference type="InterPro" id="IPR050714">
    <property type="entry name" value="Cobalamin_biosynth_MTase"/>
</dbReference>
<dbReference type="InterPro" id="IPR006365">
    <property type="entry name" value="Cbl_synth_CobL"/>
</dbReference>
<protein>
    <submittedName>
        <fullName evidence="8">Precorrin-6Y C5,15-methyltransferase (Decarboxylating)</fullName>
    </submittedName>
</protein>
<reference evidence="8 9" key="1">
    <citation type="submission" date="2017-01" db="EMBL/GenBank/DDBJ databases">
        <authorList>
            <person name="Mah S.A."/>
            <person name="Swanson W.J."/>
            <person name="Moy G.W."/>
            <person name="Vacquier V.D."/>
        </authorList>
    </citation>
    <scope>NUCLEOTIDE SEQUENCE [LARGE SCALE GENOMIC DNA]</scope>
    <source>
        <strain evidence="8 9">CPCC 203464</strain>
    </source>
</reference>
<keyword evidence="9" id="KW-1185">Reference proteome</keyword>
<dbReference type="AlphaFoldDB" id="A0A1N7ENY9"/>
<gene>
    <name evidence="8" type="ORF">SAMN05445060_1498</name>
</gene>
<dbReference type="InterPro" id="IPR035996">
    <property type="entry name" value="4pyrrol_Methylase_sf"/>
</dbReference>
<dbReference type="PANTHER" id="PTHR43182">
    <property type="entry name" value="COBALT-PRECORRIN-6B C(15)-METHYLTRANSFERASE (DECARBOXYLATING)"/>
    <property type="match status" value="1"/>
</dbReference>
<feature type="region of interest" description="Disordered" evidence="6">
    <location>
        <begin position="400"/>
        <end position="421"/>
    </location>
</feature>
<dbReference type="RefSeq" id="WP_076478307.1">
    <property type="nucleotide sequence ID" value="NZ_FTNT01000003.1"/>
</dbReference>
<evidence type="ECO:0000256" key="3">
    <source>
        <dbReference type="ARBA" id="ARBA00022603"/>
    </source>
</evidence>
<dbReference type="InterPro" id="IPR014008">
    <property type="entry name" value="Cbl_synth_MTase_CbiT"/>
</dbReference>
<dbReference type="PANTHER" id="PTHR43182:SF1">
    <property type="entry name" value="COBALT-PRECORRIN-7 C(5)-METHYLTRANSFERASE"/>
    <property type="match status" value="1"/>
</dbReference>
<dbReference type="GO" id="GO:0008276">
    <property type="term" value="F:protein methyltransferase activity"/>
    <property type="evidence" value="ECO:0007669"/>
    <property type="project" value="InterPro"/>
</dbReference>
<organism evidence="8 9">
    <name type="scientific">Williamsia sterculiae</name>
    <dbReference type="NCBI Taxonomy" id="1344003"/>
    <lineage>
        <taxon>Bacteria</taxon>
        <taxon>Bacillati</taxon>
        <taxon>Actinomycetota</taxon>
        <taxon>Actinomycetes</taxon>
        <taxon>Mycobacteriales</taxon>
        <taxon>Nocardiaceae</taxon>
        <taxon>Williamsia</taxon>
    </lineage>
</organism>
<dbReference type="InterPro" id="IPR012818">
    <property type="entry name" value="CbiE"/>
</dbReference>
<dbReference type="InterPro" id="IPR014777">
    <property type="entry name" value="4pyrrole_Mease_sub1"/>
</dbReference>
<dbReference type="STRING" id="1344003.SAMN05445060_1498"/>
<evidence type="ECO:0000256" key="2">
    <source>
        <dbReference type="ARBA" id="ARBA00022573"/>
    </source>
</evidence>
<evidence type="ECO:0000256" key="5">
    <source>
        <dbReference type="ARBA" id="ARBA00022691"/>
    </source>
</evidence>
<dbReference type="PIRSF" id="PIRSF036428">
    <property type="entry name" value="CobL"/>
    <property type="match status" value="1"/>
</dbReference>
<sequence>MTRSTPVVTAPFVVVGIGADGWDGLSDNARRELRSATNIFGSARQLDLLPGLDATVTAWTSPMSLHLADVLNAPPADTIHILASGDPMFHGVGATISTAVGRENVHVIPAVSSASLAAARLGWDLSTTTVHSLVSDPVGSLTSTLSDGLRVLVLSRDRSTPAAVAEHLCDNGFGWSSMTVLEHLGGDRERIDAGIARHWDDHTVGDDLNVIAIDCIGPARSAAPGRPDSEYDHDGQLTKATIRAVTISALRPAPGQLLWDVGGGAGSIAIEWLRTHRSCRAIVFESDARRRERIADNAVRHGVDRALTVRGEAPDAYDTAPDPDAVFIGGGLTGRGVLAGAWHALVEGGTLVANAVTIESEAVLLRWQGSVGGSVQRLRVEEPAAVGGMTAWRSGLPITQWSVSKARTPDDQRTPTPAEPT</sequence>
<name>A0A1N7ENY9_9NOCA</name>
<dbReference type="GO" id="GO:0009236">
    <property type="term" value="P:cobalamin biosynthetic process"/>
    <property type="evidence" value="ECO:0007669"/>
    <property type="project" value="UniProtKB-UniPathway"/>
</dbReference>
<dbReference type="Gene3D" id="3.40.50.150">
    <property type="entry name" value="Vaccinia Virus protein VP39"/>
    <property type="match status" value="1"/>
</dbReference>
<keyword evidence="5" id="KW-0949">S-adenosyl-L-methionine</keyword>
<dbReference type="SUPFAM" id="SSF53335">
    <property type="entry name" value="S-adenosyl-L-methionine-dependent methyltransferases"/>
    <property type="match status" value="1"/>
</dbReference>
<feature type="domain" description="Tetrapyrrole methylase" evidence="7">
    <location>
        <begin position="12"/>
        <end position="191"/>
    </location>
</feature>
<dbReference type="InterPro" id="IPR029063">
    <property type="entry name" value="SAM-dependent_MTases_sf"/>
</dbReference>
<dbReference type="Gene3D" id="3.40.1010.10">
    <property type="entry name" value="Cobalt-precorrin-4 Transmethylase, Domain 1"/>
    <property type="match status" value="1"/>
</dbReference>
<evidence type="ECO:0000256" key="1">
    <source>
        <dbReference type="ARBA" id="ARBA00004953"/>
    </source>
</evidence>
<dbReference type="InterPro" id="IPR000878">
    <property type="entry name" value="4pyrrol_Mease"/>
</dbReference>
<evidence type="ECO:0000313" key="8">
    <source>
        <dbReference type="EMBL" id="SIR89635.1"/>
    </source>
</evidence>
<evidence type="ECO:0000256" key="6">
    <source>
        <dbReference type="SAM" id="MobiDB-lite"/>
    </source>
</evidence>
<dbReference type="CDD" id="cd11644">
    <property type="entry name" value="Precorrin-6Y-MT"/>
    <property type="match status" value="1"/>
</dbReference>
<evidence type="ECO:0000256" key="4">
    <source>
        <dbReference type="ARBA" id="ARBA00022679"/>
    </source>
</evidence>
<dbReference type="UniPathway" id="UPA00148"/>
<proteinExistence type="predicted"/>
<keyword evidence="2" id="KW-0169">Cobalamin biosynthesis</keyword>
<keyword evidence="4 8" id="KW-0808">Transferase</keyword>
<dbReference type="EMBL" id="FTNT01000003">
    <property type="protein sequence ID" value="SIR89635.1"/>
    <property type="molecule type" value="Genomic_DNA"/>
</dbReference>
<comment type="pathway">
    <text evidence="1">Cofactor biosynthesis; adenosylcobalamin biosynthesis.</text>
</comment>
<evidence type="ECO:0000313" key="9">
    <source>
        <dbReference type="Proteomes" id="UP000186218"/>
    </source>
</evidence>
<dbReference type="NCBIfam" id="TIGR02469">
    <property type="entry name" value="CbiT"/>
    <property type="match status" value="1"/>
</dbReference>
<dbReference type="NCBIfam" id="TIGR02467">
    <property type="entry name" value="CbiE"/>
    <property type="match status" value="1"/>
</dbReference>
<accession>A0A1N7ENY9</accession>
<evidence type="ECO:0000259" key="7">
    <source>
        <dbReference type="Pfam" id="PF00590"/>
    </source>
</evidence>
<dbReference type="Pfam" id="PF00590">
    <property type="entry name" value="TP_methylase"/>
    <property type="match status" value="1"/>
</dbReference>
<keyword evidence="3 8" id="KW-0489">Methyltransferase</keyword>
<dbReference type="GO" id="GO:0032259">
    <property type="term" value="P:methylation"/>
    <property type="evidence" value="ECO:0007669"/>
    <property type="project" value="UniProtKB-KW"/>
</dbReference>
<dbReference type="Proteomes" id="UP000186218">
    <property type="component" value="Unassembled WGS sequence"/>
</dbReference>
<dbReference type="SUPFAM" id="SSF53790">
    <property type="entry name" value="Tetrapyrrole methylase"/>
    <property type="match status" value="1"/>
</dbReference>